<sequence length="711" mass="78504">MPESFANPTQLVQCSDAELEALVEQADFGNFEPGRDLPPLRERLLRLERERGLTEVHRLFSEKVLAAGARLVETPRYIGVQHSFALSPDGRHLAIASGRLDKLPGGDVRIWELATGRVVDAVGFETTQVGSTGDPSCLQWSPSGEWLGVNLDDVVVGVLRAFAGTPPSFTADVTRRWGSPPGAAVINPKTVENKGHLPAWCWSPDETQLFISTPGPDGALGCIIPFREGARVNEDSEGLRWCPARLDGRPSKSQPHAWVRWSPDGSRIHGYCKYEYVSEPHPDSGQDAHPSASVIDVGSGDLQYRFDELKLPVAFSPDGARLAYGEEPSRLVNGHTGRTVSDLSKDFGARILSVAEYVWSRDGRRLAVLLNGYEFPQVLIFENGKFLCQMDLKRRSFGLALKSGDLGRWAWSPDGSMGACLLREGGMAELWKREGLKVELWKVGSSPKMLRRLEGANGIDGLAWGADGMLVGAGPHAIAFWDVNTGEQRSRSSLELEPGRVPPPSDWNPWPDEVARFIPTERGWDFTRAQPDGTVECPPGSREKLEPRLMFSVGGRHAWPWRWAEGTPYARWESGALSLVEPQAEAAFEERRVPVPEGETLAARDARHGTWGFLKQYEAPTRPLDHYRADPVFTHGPAISRANLTPYLGKGVMLRQTQYGTWYALGALLEVSDEGILLHPRAPIGSYRERLLSFRDILWIGPAVPLDTPEG</sequence>
<evidence type="ECO:0000313" key="1">
    <source>
        <dbReference type="EMBL" id="NBC43915.1"/>
    </source>
</evidence>
<organism evidence="1 2">
    <name type="scientific">Corallococcus exiguus</name>
    <dbReference type="NCBI Taxonomy" id="83462"/>
    <lineage>
        <taxon>Bacteria</taxon>
        <taxon>Pseudomonadati</taxon>
        <taxon>Myxococcota</taxon>
        <taxon>Myxococcia</taxon>
        <taxon>Myxococcales</taxon>
        <taxon>Cystobacterineae</taxon>
        <taxon>Myxococcaceae</taxon>
        <taxon>Corallococcus</taxon>
    </lineage>
</organism>
<dbReference type="Proteomes" id="UP000537825">
    <property type="component" value="Unassembled WGS sequence"/>
</dbReference>
<reference evidence="1 2" key="1">
    <citation type="submission" date="2020-01" db="EMBL/GenBank/DDBJ databases">
        <title>The draft genome sequence of Corallococcus exiguus DSM 14696.</title>
        <authorList>
            <person name="Zhang X."/>
            <person name="Zhu H."/>
        </authorList>
    </citation>
    <scope>NUCLEOTIDE SEQUENCE [LARGE SCALE GENOMIC DNA]</scope>
    <source>
        <strain evidence="1 2">DSM 14696</strain>
    </source>
</reference>
<dbReference type="InterPro" id="IPR011044">
    <property type="entry name" value="Quino_amine_DH_bsu"/>
</dbReference>
<keyword evidence="2" id="KW-1185">Reference proteome</keyword>
<dbReference type="RefSeq" id="WP_139915052.1">
    <property type="nucleotide sequence ID" value="NZ_CBCSLE010000003.1"/>
</dbReference>
<name>A0A7X4YEU1_9BACT</name>
<evidence type="ECO:0008006" key="3">
    <source>
        <dbReference type="Google" id="ProtNLM"/>
    </source>
</evidence>
<protein>
    <recommendedName>
        <fullName evidence="3">WD40 repeat domain-containing protein</fullName>
    </recommendedName>
</protein>
<dbReference type="InterPro" id="IPR015943">
    <property type="entry name" value="WD40/YVTN_repeat-like_dom_sf"/>
</dbReference>
<dbReference type="AlphaFoldDB" id="A0A7X4YEU1"/>
<gene>
    <name evidence="1" type="ORF">GTZ93_29320</name>
</gene>
<proteinExistence type="predicted"/>
<comment type="caution">
    <text evidence="1">The sequence shown here is derived from an EMBL/GenBank/DDBJ whole genome shotgun (WGS) entry which is preliminary data.</text>
</comment>
<dbReference type="EMBL" id="JAAAPK010000009">
    <property type="protein sequence ID" value="NBC43915.1"/>
    <property type="molecule type" value="Genomic_DNA"/>
</dbReference>
<dbReference type="Gene3D" id="2.130.10.10">
    <property type="entry name" value="YVTN repeat-like/Quinoprotein amine dehydrogenase"/>
    <property type="match status" value="2"/>
</dbReference>
<dbReference type="SUPFAM" id="SSF50969">
    <property type="entry name" value="YVTN repeat-like/Quinoprotein amine dehydrogenase"/>
    <property type="match status" value="1"/>
</dbReference>
<evidence type="ECO:0000313" key="2">
    <source>
        <dbReference type="Proteomes" id="UP000537825"/>
    </source>
</evidence>
<accession>A0A7X4YEU1</accession>